<dbReference type="RefSeq" id="WP_005945509.1">
    <property type="nucleotide sequence ID" value="NZ_CP136423.1"/>
</dbReference>
<organism evidence="1 2">
    <name type="scientific">Blautia hydrogenotrophica (strain DSM 10507 / JCM 14656 / S5a33)</name>
    <name type="common">Ruminococcus hydrogenotrophicus</name>
    <dbReference type="NCBI Taxonomy" id="476272"/>
    <lineage>
        <taxon>Bacteria</taxon>
        <taxon>Bacillati</taxon>
        <taxon>Bacillota</taxon>
        <taxon>Clostridia</taxon>
        <taxon>Lachnospirales</taxon>
        <taxon>Lachnospiraceae</taxon>
        <taxon>Blautia</taxon>
    </lineage>
</organism>
<evidence type="ECO:0008006" key="3">
    <source>
        <dbReference type="Google" id="ProtNLM"/>
    </source>
</evidence>
<evidence type="ECO:0000313" key="2">
    <source>
        <dbReference type="Proteomes" id="UP000003100"/>
    </source>
</evidence>
<dbReference type="Gene3D" id="3.30.1340.10">
    <property type="entry name" value="HPr-like"/>
    <property type="match status" value="1"/>
</dbReference>
<keyword evidence="2" id="KW-1185">Reference proteome</keyword>
<sequence length="74" mass="8683">MDRFFIELNTQERVEEYLRIMGKYEGDVKILAGDYEVDGKSVLGIFSLDLSHPVEIILYAADEEIKKRLEKFRV</sequence>
<proteinExistence type="predicted"/>
<dbReference type="EMBL" id="ACBZ01000015">
    <property type="protein sequence ID" value="EEG50668.1"/>
    <property type="molecule type" value="Genomic_DNA"/>
</dbReference>
<dbReference type="SUPFAM" id="SSF55594">
    <property type="entry name" value="HPr-like"/>
    <property type="match status" value="1"/>
</dbReference>
<reference evidence="1 2" key="1">
    <citation type="submission" date="2009-01" db="EMBL/GenBank/DDBJ databases">
        <authorList>
            <person name="Fulton L."/>
            <person name="Clifton S."/>
            <person name="Fulton B."/>
            <person name="Xu J."/>
            <person name="Minx P."/>
            <person name="Pepin K.H."/>
            <person name="Johnson M."/>
            <person name="Bhonagiri V."/>
            <person name="Nash W.E."/>
            <person name="Mardis E.R."/>
            <person name="Wilson R.K."/>
        </authorList>
    </citation>
    <scope>NUCLEOTIDE SEQUENCE [LARGE SCALE GENOMIC DNA]</scope>
    <source>
        <strain evidence="2">DSM 10507 / JCM 14656 / S5a33</strain>
    </source>
</reference>
<dbReference type="PATRIC" id="fig|476272.21.peg.3389"/>
<dbReference type="HOGENOM" id="CLU_136230_4_3_9"/>
<dbReference type="GeneID" id="86821635"/>
<dbReference type="AlphaFoldDB" id="C0CHR8"/>
<dbReference type="Proteomes" id="UP000003100">
    <property type="component" value="Unassembled WGS sequence"/>
</dbReference>
<name>C0CHR8_BLAHS</name>
<evidence type="ECO:0000313" key="1">
    <source>
        <dbReference type="EMBL" id="EEG50668.1"/>
    </source>
</evidence>
<gene>
    <name evidence="1" type="ORF">RUMHYD_00382</name>
</gene>
<comment type="caution">
    <text evidence="1">The sequence shown here is derived from an EMBL/GenBank/DDBJ whole genome shotgun (WGS) entry which is preliminary data.</text>
</comment>
<accession>C0CHR8</accession>
<dbReference type="InterPro" id="IPR035895">
    <property type="entry name" value="HPr-like_sf"/>
</dbReference>
<reference evidence="1 2" key="2">
    <citation type="submission" date="2009-02" db="EMBL/GenBank/DDBJ databases">
        <title>Draft genome sequence of Blautia hydrogenotrophica DSM 10507 (Ruminococcus hydrogenotrophicus DSM 10507).</title>
        <authorList>
            <person name="Sudarsanam P."/>
            <person name="Ley R."/>
            <person name="Guruge J."/>
            <person name="Turnbaugh P.J."/>
            <person name="Mahowald M."/>
            <person name="Liep D."/>
            <person name="Gordon J."/>
        </authorList>
    </citation>
    <scope>NUCLEOTIDE SEQUENCE [LARGE SCALE GENOMIC DNA]</scope>
    <source>
        <strain evidence="2">DSM 10507 / JCM 14656 / S5a33</strain>
    </source>
</reference>
<dbReference type="eggNOG" id="COG1925">
    <property type="taxonomic scope" value="Bacteria"/>
</dbReference>
<protein>
    <recommendedName>
        <fullName evidence="3">PTS HPr component phosphorylation site</fullName>
    </recommendedName>
</protein>